<dbReference type="PIRSF" id="PIRSF001359">
    <property type="entry name" value="F_bP_aldolase_II"/>
    <property type="match status" value="1"/>
</dbReference>
<keyword evidence="6" id="KW-1185">Reference proteome</keyword>
<dbReference type="InterPro" id="IPR013785">
    <property type="entry name" value="Aldolase_TIM"/>
</dbReference>
<protein>
    <submittedName>
        <fullName evidence="5">Class II fructose-1,6-bisphosphate aldolase</fullName>
        <ecNumber evidence="5">4.1.2.13</ecNumber>
    </submittedName>
</protein>
<name>A0ABT2Y3V9_9MOLU</name>
<dbReference type="Gene3D" id="3.20.20.70">
    <property type="entry name" value="Aldolase class I"/>
    <property type="match status" value="1"/>
</dbReference>
<dbReference type="PANTHER" id="PTHR30304:SF0">
    <property type="entry name" value="D-TAGATOSE-1,6-BISPHOSPHATE ALDOLASE SUBUNIT GATY-RELATED"/>
    <property type="match status" value="1"/>
</dbReference>
<comment type="caution">
    <text evidence="5">The sequence shown here is derived from an EMBL/GenBank/DDBJ whole genome shotgun (WGS) entry which is preliminary data.</text>
</comment>
<keyword evidence="2" id="KW-0479">Metal-binding</keyword>
<evidence type="ECO:0000256" key="1">
    <source>
        <dbReference type="ARBA" id="ARBA00001947"/>
    </source>
</evidence>
<accession>A0ABT2Y3V9</accession>
<dbReference type="InterPro" id="IPR011289">
    <property type="entry name" value="Fruc_bis_ald_class-2"/>
</dbReference>
<comment type="cofactor">
    <cofactor evidence="1">
        <name>Zn(2+)</name>
        <dbReference type="ChEBI" id="CHEBI:29105"/>
    </cofactor>
</comment>
<dbReference type="InterPro" id="IPR000771">
    <property type="entry name" value="FBA_II"/>
</dbReference>
<evidence type="ECO:0000313" key="5">
    <source>
        <dbReference type="EMBL" id="MCV2231415.1"/>
    </source>
</evidence>
<sequence>MALVSAKEMLIKARDNGYGVAQININNLEWTKATLQVAQELNSPIILGVSEGAAKYMGGYRLVMAMVKELIASQGITVPVAVHLDHGTYEGAYKALESGFTSIMFDGSHYPIAENVEKTREIVAACHAKGVSVEAEVGSIGGEEDGVIGAGELADPKECELIASLGVDLFAAGIGNIHGKYPANWKGLDFDVLQEVQRVTNRVPLVLHGGTGIPEHMIKKAISLGVTKINVNTELQLAFAEATRKYIEAGKDLESKGFDPRKLLAPGVEAIKKVVREKLTMFGSVNKA</sequence>
<dbReference type="RefSeq" id="WP_263607526.1">
    <property type="nucleotide sequence ID" value="NZ_JAOVQM010000001.1"/>
</dbReference>
<organism evidence="5 6">
    <name type="scientific">Paracholeplasma manati</name>
    <dbReference type="NCBI Taxonomy" id="591373"/>
    <lineage>
        <taxon>Bacteria</taxon>
        <taxon>Bacillati</taxon>
        <taxon>Mycoplasmatota</taxon>
        <taxon>Mollicutes</taxon>
        <taxon>Acholeplasmatales</taxon>
        <taxon>Acholeplasmataceae</taxon>
        <taxon>Paracholeplasma</taxon>
    </lineage>
</organism>
<dbReference type="CDD" id="cd00947">
    <property type="entry name" value="TBP_aldolase_IIB"/>
    <property type="match status" value="1"/>
</dbReference>
<reference evidence="5" key="1">
    <citation type="submission" date="2022-09" db="EMBL/GenBank/DDBJ databases">
        <title>Novel Mycoplasma species identified in domestic and wild animals.</title>
        <authorList>
            <person name="Volokhov D.V."/>
            <person name="Furtak V.A."/>
            <person name="Zagorodnyaya T.A."/>
        </authorList>
    </citation>
    <scope>NUCLEOTIDE SEQUENCE</scope>
    <source>
        <strain evidence="5">Oakley</strain>
    </source>
</reference>
<dbReference type="PANTHER" id="PTHR30304">
    <property type="entry name" value="D-TAGATOSE-1,6-BISPHOSPHATE ALDOLASE"/>
    <property type="match status" value="1"/>
</dbReference>
<dbReference type="NCBIfam" id="TIGR00167">
    <property type="entry name" value="cbbA"/>
    <property type="match status" value="1"/>
</dbReference>
<evidence type="ECO:0000256" key="4">
    <source>
        <dbReference type="ARBA" id="ARBA00023239"/>
    </source>
</evidence>
<dbReference type="Pfam" id="PF01116">
    <property type="entry name" value="F_bP_aldolase"/>
    <property type="match status" value="1"/>
</dbReference>
<dbReference type="GO" id="GO:0004332">
    <property type="term" value="F:fructose-bisphosphate aldolase activity"/>
    <property type="evidence" value="ECO:0007669"/>
    <property type="project" value="UniProtKB-EC"/>
</dbReference>
<proteinExistence type="predicted"/>
<evidence type="ECO:0000256" key="3">
    <source>
        <dbReference type="ARBA" id="ARBA00022833"/>
    </source>
</evidence>
<dbReference type="EMBL" id="JAOVQM010000001">
    <property type="protein sequence ID" value="MCV2231415.1"/>
    <property type="molecule type" value="Genomic_DNA"/>
</dbReference>
<dbReference type="SUPFAM" id="SSF51569">
    <property type="entry name" value="Aldolase"/>
    <property type="match status" value="1"/>
</dbReference>
<keyword evidence="3" id="KW-0862">Zinc</keyword>
<dbReference type="EC" id="4.1.2.13" evidence="5"/>
<dbReference type="PROSITE" id="PS00806">
    <property type="entry name" value="ALDOLASE_CLASS_II_2"/>
    <property type="match status" value="1"/>
</dbReference>
<dbReference type="Proteomes" id="UP001177160">
    <property type="component" value="Unassembled WGS sequence"/>
</dbReference>
<evidence type="ECO:0000256" key="2">
    <source>
        <dbReference type="ARBA" id="ARBA00022723"/>
    </source>
</evidence>
<dbReference type="InterPro" id="IPR050246">
    <property type="entry name" value="Class_II_FBP_aldolase"/>
</dbReference>
<dbReference type="NCBIfam" id="TIGR01859">
    <property type="entry name" value="fruc_bis_ald"/>
    <property type="match status" value="1"/>
</dbReference>
<keyword evidence="4 5" id="KW-0456">Lyase</keyword>
<gene>
    <name evidence="5" type="primary">fba</name>
    <name evidence="5" type="ORF">N7548_01060</name>
</gene>
<evidence type="ECO:0000313" key="6">
    <source>
        <dbReference type="Proteomes" id="UP001177160"/>
    </source>
</evidence>